<comment type="similarity">
    <text evidence="1">Belongs to the short-chain dehydrogenases/reductases (SDR) family.</text>
</comment>
<dbReference type="AlphaFoldDB" id="A0A7X0HTX4"/>
<dbReference type="Proteomes" id="UP000531594">
    <property type="component" value="Unassembled WGS sequence"/>
</dbReference>
<name>A0A7X0HTX4_9BACI</name>
<keyword evidence="2" id="KW-0560">Oxidoreductase</keyword>
<dbReference type="InterPro" id="IPR020904">
    <property type="entry name" value="Sc_DH/Rdtase_CS"/>
</dbReference>
<evidence type="ECO:0000256" key="2">
    <source>
        <dbReference type="ARBA" id="ARBA00023002"/>
    </source>
</evidence>
<reference evidence="3 4" key="1">
    <citation type="submission" date="2020-08" db="EMBL/GenBank/DDBJ databases">
        <title>Genomic Encyclopedia of Type Strains, Phase IV (KMG-IV): sequencing the most valuable type-strain genomes for metagenomic binning, comparative biology and taxonomic classification.</title>
        <authorList>
            <person name="Goeker M."/>
        </authorList>
    </citation>
    <scope>NUCLEOTIDE SEQUENCE [LARGE SCALE GENOMIC DNA]</scope>
    <source>
        <strain evidence="3 4">DSM 5391</strain>
    </source>
</reference>
<dbReference type="Gene3D" id="3.40.50.720">
    <property type="entry name" value="NAD(P)-binding Rossmann-like Domain"/>
    <property type="match status" value="1"/>
</dbReference>
<dbReference type="PRINTS" id="PR00080">
    <property type="entry name" value="SDRFAMILY"/>
</dbReference>
<evidence type="ECO:0000313" key="4">
    <source>
        <dbReference type="Proteomes" id="UP000531594"/>
    </source>
</evidence>
<keyword evidence="4" id="KW-1185">Reference proteome</keyword>
<evidence type="ECO:0000313" key="3">
    <source>
        <dbReference type="EMBL" id="MBB6446805.1"/>
    </source>
</evidence>
<dbReference type="InterPro" id="IPR002347">
    <property type="entry name" value="SDR_fam"/>
</dbReference>
<evidence type="ECO:0000256" key="1">
    <source>
        <dbReference type="ARBA" id="ARBA00006484"/>
    </source>
</evidence>
<gene>
    <name evidence="3" type="ORF">HNR53_003469</name>
</gene>
<sequence>MAKLDGKVAIVTGGAGGLGKETAKVFLQEGAKVLIVDLSEEALLKTKEELHQYGEIITVKADVSQESDTINYVKTAVEYWGKIDVFFNNAGIEGKFSSFVETTVENFDQVMSVNVRGVFLGIKHVLPVMMAQKSGSIINTSSVAGLMGWYGITPYVASKHAVIGLTKNAALEAASSNVRVNSIHPAPVNTRMLRSVESGLMPGQAEAAKEAITNEIPIGRYGEPIDVAKLVLFLASDDSTFITGSQYRVDGGIGAK</sequence>
<accession>A0A7X0HTX4</accession>
<proteinExistence type="inferred from homology"/>
<dbReference type="PROSITE" id="PS00061">
    <property type="entry name" value="ADH_SHORT"/>
    <property type="match status" value="1"/>
</dbReference>
<dbReference type="GO" id="GO:0008206">
    <property type="term" value="P:bile acid metabolic process"/>
    <property type="evidence" value="ECO:0007669"/>
    <property type="project" value="UniProtKB-ARBA"/>
</dbReference>
<dbReference type="Pfam" id="PF13561">
    <property type="entry name" value="adh_short_C2"/>
    <property type="match status" value="1"/>
</dbReference>
<protein>
    <submittedName>
        <fullName evidence="3">NAD(P)-dependent dehydrogenase (Short-subunit alcohol dehydrogenase family)</fullName>
    </submittedName>
</protein>
<dbReference type="SUPFAM" id="SSF51735">
    <property type="entry name" value="NAD(P)-binding Rossmann-fold domains"/>
    <property type="match status" value="1"/>
</dbReference>
<dbReference type="PANTHER" id="PTHR24321">
    <property type="entry name" value="DEHYDROGENASES, SHORT CHAIN"/>
    <property type="match status" value="1"/>
</dbReference>
<dbReference type="GO" id="GO:0016491">
    <property type="term" value="F:oxidoreductase activity"/>
    <property type="evidence" value="ECO:0007669"/>
    <property type="project" value="UniProtKB-KW"/>
</dbReference>
<dbReference type="PRINTS" id="PR00081">
    <property type="entry name" value="GDHRDH"/>
</dbReference>
<dbReference type="InterPro" id="IPR036291">
    <property type="entry name" value="NAD(P)-bd_dom_sf"/>
</dbReference>
<dbReference type="FunFam" id="3.40.50.720:FF:000084">
    <property type="entry name" value="Short-chain dehydrogenase reductase"/>
    <property type="match status" value="1"/>
</dbReference>
<dbReference type="EMBL" id="JACHGK010000013">
    <property type="protein sequence ID" value="MBB6446805.1"/>
    <property type="molecule type" value="Genomic_DNA"/>
</dbReference>
<dbReference type="RefSeq" id="WP_184528124.1">
    <property type="nucleotide sequence ID" value="NZ_JACHGK010000013.1"/>
</dbReference>
<dbReference type="PANTHER" id="PTHR24321:SF8">
    <property type="entry name" value="ESTRADIOL 17-BETA-DEHYDROGENASE 8-RELATED"/>
    <property type="match status" value="1"/>
</dbReference>
<organism evidence="3 4">
    <name type="scientific">Bacillus benzoevorans</name>
    <dbReference type="NCBI Taxonomy" id="1456"/>
    <lineage>
        <taxon>Bacteria</taxon>
        <taxon>Bacillati</taxon>
        <taxon>Bacillota</taxon>
        <taxon>Bacilli</taxon>
        <taxon>Bacillales</taxon>
        <taxon>Bacillaceae</taxon>
        <taxon>Bacillus</taxon>
    </lineage>
</organism>
<dbReference type="NCBIfam" id="NF005559">
    <property type="entry name" value="PRK07231.1"/>
    <property type="match status" value="1"/>
</dbReference>
<comment type="caution">
    <text evidence="3">The sequence shown here is derived from an EMBL/GenBank/DDBJ whole genome shotgun (WGS) entry which is preliminary data.</text>
</comment>
<dbReference type="CDD" id="cd05233">
    <property type="entry name" value="SDR_c"/>
    <property type="match status" value="1"/>
</dbReference>